<feature type="region of interest" description="Disordered" evidence="1">
    <location>
        <begin position="125"/>
        <end position="162"/>
    </location>
</feature>
<feature type="compositionally biased region" description="Basic and acidic residues" evidence="1">
    <location>
        <begin position="199"/>
        <end position="214"/>
    </location>
</feature>
<dbReference type="EMBL" id="AP017424">
    <property type="protein sequence ID" value="BAU85648.1"/>
    <property type="molecule type" value="Genomic_DNA"/>
</dbReference>
<organism evidence="3 4">
    <name type="scientific">Streptomyces laurentii</name>
    <dbReference type="NCBI Taxonomy" id="39478"/>
    <lineage>
        <taxon>Bacteria</taxon>
        <taxon>Bacillati</taxon>
        <taxon>Actinomycetota</taxon>
        <taxon>Actinomycetes</taxon>
        <taxon>Kitasatosporales</taxon>
        <taxon>Streptomycetaceae</taxon>
        <taxon>Streptomyces</taxon>
    </lineage>
</organism>
<proteinExistence type="predicted"/>
<dbReference type="InterPro" id="IPR006311">
    <property type="entry name" value="TAT_signal"/>
</dbReference>
<keyword evidence="4" id="KW-1185">Reference proteome</keyword>
<dbReference type="Proteomes" id="UP000217676">
    <property type="component" value="Chromosome"/>
</dbReference>
<dbReference type="AlphaFoldDB" id="A0A169NWD9"/>
<protein>
    <submittedName>
        <fullName evidence="3">Lipoprotein</fullName>
    </submittedName>
</protein>
<gene>
    <name evidence="3" type="ORF">SLA_4764</name>
</gene>
<keyword evidence="3" id="KW-0449">Lipoprotein</keyword>
<accession>A0A169NWD9</accession>
<evidence type="ECO:0000256" key="1">
    <source>
        <dbReference type="SAM" id="MobiDB-lite"/>
    </source>
</evidence>
<feature type="region of interest" description="Disordered" evidence="1">
    <location>
        <begin position="50"/>
        <end position="74"/>
    </location>
</feature>
<feature type="region of interest" description="Disordered" evidence="1">
    <location>
        <begin position="186"/>
        <end position="222"/>
    </location>
</feature>
<sequence length="222" mass="22900">MRRRRTGRRGAARGLIALAAAALLAGCGIRTTTVPVDAGAAPSRVPCEAAAGGRVDGGTRTADEPAGGARDEAVAPGRRGVPLRVYLLCGAQLERVERGSSLPEEKAVGDPVRTAAALLTQLTAEPSDGEREAGFSSAAQAPLTVGGPHRGDPKPTLRLSRQPEDLPPAALAQLVCTFAESTAGVSGDTVVLGGPGPYEPRRYRCTEQLKERPESPVPSTRP</sequence>
<dbReference type="KEGG" id="slau:SLA_4764"/>
<feature type="signal peptide" evidence="2">
    <location>
        <begin position="1"/>
        <end position="25"/>
    </location>
</feature>
<name>A0A169NWD9_STRLU</name>
<reference evidence="3 4" key="1">
    <citation type="journal article" date="2016" name="Genome Announc.">
        <title>Complete Genome Sequence of Thiostrepton-Producing Streptomyces laurentii ATCC 31255.</title>
        <authorList>
            <person name="Doi K."/>
            <person name="Fujino Y."/>
            <person name="Nagayoshi Y."/>
            <person name="Ohshima T."/>
            <person name="Ogata S."/>
        </authorList>
    </citation>
    <scope>NUCLEOTIDE SEQUENCE [LARGE SCALE GENOMIC DNA]</scope>
    <source>
        <strain evidence="3 4">ATCC 31255</strain>
    </source>
</reference>
<dbReference type="PROSITE" id="PS51257">
    <property type="entry name" value="PROKAR_LIPOPROTEIN"/>
    <property type="match status" value="1"/>
</dbReference>
<evidence type="ECO:0000313" key="4">
    <source>
        <dbReference type="Proteomes" id="UP000217676"/>
    </source>
</evidence>
<evidence type="ECO:0000313" key="3">
    <source>
        <dbReference type="EMBL" id="BAU85648.1"/>
    </source>
</evidence>
<keyword evidence="2" id="KW-0732">Signal</keyword>
<feature type="chain" id="PRO_5039431542" evidence="2">
    <location>
        <begin position="26"/>
        <end position="222"/>
    </location>
</feature>
<dbReference type="PROSITE" id="PS51318">
    <property type="entry name" value="TAT"/>
    <property type="match status" value="1"/>
</dbReference>
<evidence type="ECO:0000256" key="2">
    <source>
        <dbReference type="SAM" id="SignalP"/>
    </source>
</evidence>